<dbReference type="InterPro" id="IPR012910">
    <property type="entry name" value="Plug_dom"/>
</dbReference>
<dbReference type="PROSITE" id="PS52016">
    <property type="entry name" value="TONB_DEPENDENT_REC_3"/>
    <property type="match status" value="1"/>
</dbReference>
<keyword evidence="5 9" id="KW-0798">TonB box</keyword>
<dbReference type="PANTHER" id="PTHR30069">
    <property type="entry name" value="TONB-DEPENDENT OUTER MEMBRANE RECEPTOR"/>
    <property type="match status" value="1"/>
</dbReference>
<dbReference type="InterPro" id="IPR036942">
    <property type="entry name" value="Beta-barrel_TonB_sf"/>
</dbReference>
<dbReference type="AlphaFoldDB" id="K0NJE3"/>
<evidence type="ECO:0000256" key="9">
    <source>
        <dbReference type="RuleBase" id="RU003357"/>
    </source>
</evidence>
<feature type="chain" id="PRO_5003835187" evidence="10">
    <location>
        <begin position="35"/>
        <end position="650"/>
    </location>
</feature>
<dbReference type="Proteomes" id="UP000007347">
    <property type="component" value="Chromosome"/>
</dbReference>
<dbReference type="SUPFAM" id="SSF56935">
    <property type="entry name" value="Porins"/>
    <property type="match status" value="1"/>
</dbReference>
<dbReference type="EMBL" id="FO203503">
    <property type="protein sequence ID" value="CCK81581.1"/>
    <property type="molecule type" value="Genomic_DNA"/>
</dbReference>
<evidence type="ECO:0000256" key="2">
    <source>
        <dbReference type="ARBA" id="ARBA00022448"/>
    </source>
</evidence>
<dbReference type="GO" id="GO:0044718">
    <property type="term" value="P:siderophore transmembrane transport"/>
    <property type="evidence" value="ECO:0007669"/>
    <property type="project" value="TreeGrafter"/>
</dbReference>
<comment type="similarity">
    <text evidence="8 9">Belongs to the TonB-dependent receptor family.</text>
</comment>
<evidence type="ECO:0000313" key="14">
    <source>
        <dbReference type="Proteomes" id="UP000007347"/>
    </source>
</evidence>
<dbReference type="InterPro" id="IPR039426">
    <property type="entry name" value="TonB-dep_rcpt-like"/>
</dbReference>
<dbReference type="GO" id="GO:0015344">
    <property type="term" value="F:siderophore uptake transmembrane transporter activity"/>
    <property type="evidence" value="ECO:0007669"/>
    <property type="project" value="TreeGrafter"/>
</dbReference>
<name>K0NJE3_DESTT</name>
<evidence type="ECO:0000256" key="3">
    <source>
        <dbReference type="ARBA" id="ARBA00022452"/>
    </source>
</evidence>
<evidence type="ECO:0000259" key="11">
    <source>
        <dbReference type="Pfam" id="PF00593"/>
    </source>
</evidence>
<evidence type="ECO:0000259" key="12">
    <source>
        <dbReference type="Pfam" id="PF07715"/>
    </source>
</evidence>
<keyword evidence="7 8" id="KW-0998">Cell outer membrane</keyword>
<organism evidence="13 14">
    <name type="scientific">Desulfobacula toluolica (strain DSM 7467 / Tol2)</name>
    <dbReference type="NCBI Taxonomy" id="651182"/>
    <lineage>
        <taxon>Bacteria</taxon>
        <taxon>Pseudomonadati</taxon>
        <taxon>Thermodesulfobacteriota</taxon>
        <taxon>Desulfobacteria</taxon>
        <taxon>Desulfobacterales</taxon>
        <taxon>Desulfobacteraceae</taxon>
        <taxon>Desulfobacula</taxon>
    </lineage>
</organism>
<keyword evidence="2 8" id="KW-0813">Transport</keyword>
<proteinExistence type="inferred from homology"/>
<evidence type="ECO:0000256" key="10">
    <source>
        <dbReference type="SAM" id="SignalP"/>
    </source>
</evidence>
<evidence type="ECO:0000256" key="1">
    <source>
        <dbReference type="ARBA" id="ARBA00004571"/>
    </source>
</evidence>
<evidence type="ECO:0000313" key="13">
    <source>
        <dbReference type="EMBL" id="CCK81581.1"/>
    </source>
</evidence>
<keyword evidence="6 8" id="KW-0472">Membrane</keyword>
<accession>K0NJE3</accession>
<sequence>MNTEKSIHIKGHGVVIMLLCTALFCMCFASAAKAQDHDGPAKTSDHQPAPMELQQVVVIGEKIDDYIKKNPAQIVSMDAREIEQRNFLQVNEVLGSMAGVDVKPGTSGMGTRISIRGGGGSGSVLVLVDGRPVSTMQYGGVDLGSIPIDIVKKITVFKPPVPVWLGPGSSAGAIYIETKSGQIKSKKIESRQTEKKSVKNGRVRILAGSYGLANVSATCRSDADDSDYMISGGVGHNDGKRDNSKKDQGNLSIHYGKAVDLFKYQVNAKGFISDHGVSGPTYNPTPNAHQRYEKASLDVKLDGMAQQALDYDVKAYLDVKKLEDTANNGDVAKLDAFTTGFGTNFFITNSAEKNEFRFGTLAEHSRVDHTLSGKHERNMASFHGVYTLRSAPFNLTTGLRSDYTSDFHFSPGGNAGVSYELSEKTIVKGNAGYSENIPSFGQLYQPSHGCIDQVRGNPDLEKEKIVSLSLGITHTFENKNELEFSLFRTDTWDLIKYQRGIDLISRPDNINRAYKQGLETSVRFHLTSTTDLDLNHIWQKTENKDNGKNLSYAPEHTLKVILKTKFKTGTKLEITARHYSDQFTDTLNTEYEKIKTYITTDAKIIHPVLVLKKKAQIFVHIHNLFDTDFESHYGYPDDGLKVQAGLNINF</sequence>
<feature type="signal peptide" evidence="10">
    <location>
        <begin position="1"/>
        <end position="34"/>
    </location>
</feature>
<comment type="subcellular location">
    <subcellularLocation>
        <location evidence="1 8">Cell outer membrane</location>
        <topology evidence="1 8">Multi-pass membrane protein</topology>
    </subcellularLocation>
</comment>
<dbReference type="Pfam" id="PF00593">
    <property type="entry name" value="TonB_dep_Rec_b-barrel"/>
    <property type="match status" value="1"/>
</dbReference>
<protein>
    <submittedName>
        <fullName evidence="13">TonB-dependent receptor</fullName>
    </submittedName>
</protein>
<dbReference type="Pfam" id="PF07715">
    <property type="entry name" value="Plug"/>
    <property type="match status" value="1"/>
</dbReference>
<gene>
    <name evidence="13" type="ordered locus">TOL2_C34240</name>
</gene>
<dbReference type="PANTHER" id="PTHR30069:SF37">
    <property type="entry name" value="FERRIC VIBRIOBACTIN RECEPTOR VIUA"/>
    <property type="match status" value="1"/>
</dbReference>
<dbReference type="PATRIC" id="fig|651182.5.peg.4042"/>
<keyword evidence="4 8" id="KW-0812">Transmembrane</keyword>
<dbReference type="GO" id="GO:0009279">
    <property type="term" value="C:cell outer membrane"/>
    <property type="evidence" value="ECO:0007669"/>
    <property type="project" value="UniProtKB-SubCell"/>
</dbReference>
<evidence type="ECO:0000256" key="5">
    <source>
        <dbReference type="ARBA" id="ARBA00023077"/>
    </source>
</evidence>
<dbReference type="KEGG" id="dto:TOL2_C34240"/>
<dbReference type="RefSeq" id="WP_014958770.1">
    <property type="nucleotide sequence ID" value="NC_018645.1"/>
</dbReference>
<dbReference type="STRING" id="651182.TOL2_C34240"/>
<keyword evidence="13" id="KW-0675">Receptor</keyword>
<keyword evidence="10" id="KW-0732">Signal</keyword>
<evidence type="ECO:0000256" key="4">
    <source>
        <dbReference type="ARBA" id="ARBA00022692"/>
    </source>
</evidence>
<keyword evidence="3 8" id="KW-1134">Transmembrane beta strand</keyword>
<feature type="domain" description="TonB-dependent receptor-like beta-barrel" evidence="11">
    <location>
        <begin position="237"/>
        <end position="604"/>
    </location>
</feature>
<dbReference type="Gene3D" id="2.170.130.10">
    <property type="entry name" value="TonB-dependent receptor, plug domain"/>
    <property type="match status" value="1"/>
</dbReference>
<keyword evidence="14" id="KW-1185">Reference proteome</keyword>
<reference evidence="13 14" key="1">
    <citation type="journal article" date="2013" name="Environ. Microbiol.">
        <title>Complete genome, catabolic sub-proteomes and key-metabolites of Desulfobacula toluolica Tol2, a marine, aromatic compound-degrading, sulfate-reducing bacterium.</title>
        <authorList>
            <person name="Wohlbrand L."/>
            <person name="Jacob J.H."/>
            <person name="Kube M."/>
            <person name="Mussmann M."/>
            <person name="Jarling R."/>
            <person name="Beck A."/>
            <person name="Amann R."/>
            <person name="Wilkes H."/>
            <person name="Reinhardt R."/>
            <person name="Rabus R."/>
        </authorList>
    </citation>
    <scope>NUCLEOTIDE SEQUENCE [LARGE SCALE GENOMIC DNA]</scope>
    <source>
        <strain evidence="14">DSM 7467 / Tol2</strain>
    </source>
</reference>
<feature type="domain" description="TonB-dependent receptor plug" evidence="12">
    <location>
        <begin position="68"/>
        <end position="173"/>
    </location>
</feature>
<dbReference type="InterPro" id="IPR037066">
    <property type="entry name" value="Plug_dom_sf"/>
</dbReference>
<evidence type="ECO:0000256" key="7">
    <source>
        <dbReference type="ARBA" id="ARBA00023237"/>
    </source>
</evidence>
<evidence type="ECO:0000256" key="6">
    <source>
        <dbReference type="ARBA" id="ARBA00023136"/>
    </source>
</evidence>
<evidence type="ECO:0000256" key="8">
    <source>
        <dbReference type="PROSITE-ProRule" id="PRU01360"/>
    </source>
</evidence>
<dbReference type="OrthoDB" id="5404807at2"/>
<dbReference type="HOGENOM" id="CLU_008287_18_5_7"/>
<dbReference type="InterPro" id="IPR000531">
    <property type="entry name" value="Beta-barrel_TonB"/>
</dbReference>
<dbReference type="Gene3D" id="2.40.170.20">
    <property type="entry name" value="TonB-dependent receptor, beta-barrel domain"/>
    <property type="match status" value="1"/>
</dbReference>